<dbReference type="NCBIfam" id="NF010007">
    <property type="entry name" value="PRK13480.1"/>
    <property type="match status" value="1"/>
</dbReference>
<name>A0A1D7QTV6_9BACI</name>
<dbReference type="Gene3D" id="1.10.3210.10">
    <property type="entry name" value="Hypothetical protein af1432"/>
    <property type="match status" value="1"/>
</dbReference>
<dbReference type="Proteomes" id="UP000094463">
    <property type="component" value="Chromosome"/>
</dbReference>
<dbReference type="InterPro" id="IPR050798">
    <property type="entry name" value="YhaM_exoribonuc/phosphodiest"/>
</dbReference>
<dbReference type="FunFam" id="1.10.3210.10:FF:000008">
    <property type="entry name" value="3'-5' exoribonuclease YhaM"/>
    <property type="match status" value="1"/>
</dbReference>
<dbReference type="Gene3D" id="2.40.50.140">
    <property type="entry name" value="Nucleic acid-binding proteins"/>
    <property type="match status" value="1"/>
</dbReference>
<evidence type="ECO:0000313" key="6">
    <source>
        <dbReference type="Proteomes" id="UP000094463"/>
    </source>
</evidence>
<keyword evidence="1" id="KW-0540">Nuclease</keyword>
<accession>A0A1D7QTV6</accession>
<reference evidence="5 6" key="1">
    <citation type="submission" date="2015-08" db="EMBL/GenBank/DDBJ databases">
        <title>The complete genome sequence of Bacillus beveridgei MLTeJB.</title>
        <authorList>
            <person name="Hanson T.E."/>
            <person name="Mesa C."/>
            <person name="Basesman S.M."/>
            <person name="Oremland R.S."/>
        </authorList>
    </citation>
    <scope>NUCLEOTIDE SEQUENCE [LARGE SCALE GENOMIC DNA]</scope>
    <source>
        <strain evidence="5 6">MLTeJB</strain>
    </source>
</reference>
<dbReference type="SMART" id="SM00471">
    <property type="entry name" value="HDc"/>
    <property type="match status" value="1"/>
</dbReference>
<evidence type="ECO:0000256" key="1">
    <source>
        <dbReference type="ARBA" id="ARBA00022722"/>
    </source>
</evidence>
<feature type="domain" description="HD/PDEase" evidence="4">
    <location>
        <begin position="191"/>
        <end position="323"/>
    </location>
</feature>
<dbReference type="GO" id="GO:0004527">
    <property type="term" value="F:exonuclease activity"/>
    <property type="evidence" value="ECO:0007669"/>
    <property type="project" value="UniProtKB-KW"/>
</dbReference>
<evidence type="ECO:0000256" key="2">
    <source>
        <dbReference type="ARBA" id="ARBA00022801"/>
    </source>
</evidence>
<dbReference type="STRING" id="632773.BBEV_1085"/>
<protein>
    <submittedName>
        <fullName evidence="5">3'-&gt;5' exoribonuclease</fullName>
    </submittedName>
</protein>
<keyword evidence="6" id="KW-1185">Reference proteome</keyword>
<keyword evidence="2" id="KW-0378">Hydrolase</keyword>
<dbReference type="CDD" id="cd04492">
    <property type="entry name" value="YhaM_OBF_like"/>
    <property type="match status" value="1"/>
</dbReference>
<dbReference type="KEGG" id="bbev:BBEV_1085"/>
<dbReference type="InterPro" id="IPR004365">
    <property type="entry name" value="NA-bd_OB_tRNA"/>
</dbReference>
<dbReference type="InterPro" id="IPR003607">
    <property type="entry name" value="HD/PDEase_dom"/>
</dbReference>
<sequence length="350" mass="39746">MHVKDEQDRDLSKTCERMYDIMNALNYGNGVMCMTATTGIQQKLVGDSLESFMLIKQARKGIASNGKPFLSLQLSDQTGEIDAKMWAVSPEDEQAYQAGKVVNVTGEVQDFRGMRQLKIRSIRLAAQQDQARAADFMPSAPRGREEMIEEVTRFIFELNNAKLQRITRHLFKKHQESFATAPAAVKNHHEYASGLLYHVVSMLHLGKELAKLYPTLDTDLLYSGIILHDMAKVRELSGPMTPEYTTEGKLLGHITMMVTEIDETAKELQIEGEEVMALQHMILSHHGKPEWGSSTSPMIKEAEMLHMIDNLDARMNMLDRSLEHVEPGAFSERVFPLENRSFYKPRFQSK</sequence>
<proteinExistence type="predicted"/>
<evidence type="ECO:0000313" key="5">
    <source>
        <dbReference type="EMBL" id="AOM82454.1"/>
    </source>
</evidence>
<dbReference type="GO" id="GO:0031125">
    <property type="term" value="P:rRNA 3'-end processing"/>
    <property type="evidence" value="ECO:0007669"/>
    <property type="project" value="TreeGrafter"/>
</dbReference>
<dbReference type="SUPFAM" id="SSF109604">
    <property type="entry name" value="HD-domain/PDEase-like"/>
    <property type="match status" value="1"/>
</dbReference>
<dbReference type="GO" id="GO:0003676">
    <property type="term" value="F:nucleic acid binding"/>
    <property type="evidence" value="ECO:0007669"/>
    <property type="project" value="InterPro"/>
</dbReference>
<dbReference type="PANTHER" id="PTHR37294:SF1">
    <property type="entry name" value="3'-5' EXORIBONUCLEASE YHAM"/>
    <property type="match status" value="1"/>
</dbReference>
<organism evidence="5 6">
    <name type="scientific">Salisediminibacterium beveridgei</name>
    <dbReference type="NCBI Taxonomy" id="632773"/>
    <lineage>
        <taxon>Bacteria</taxon>
        <taxon>Bacillati</taxon>
        <taxon>Bacillota</taxon>
        <taxon>Bacilli</taxon>
        <taxon>Bacillales</taxon>
        <taxon>Bacillaceae</taxon>
        <taxon>Salisediminibacterium</taxon>
    </lineage>
</organism>
<dbReference type="AlphaFoldDB" id="A0A1D7QTV6"/>
<evidence type="ECO:0000256" key="3">
    <source>
        <dbReference type="ARBA" id="ARBA00022839"/>
    </source>
</evidence>
<dbReference type="SUPFAM" id="SSF50249">
    <property type="entry name" value="Nucleic acid-binding proteins"/>
    <property type="match status" value="1"/>
</dbReference>
<evidence type="ECO:0000259" key="4">
    <source>
        <dbReference type="SMART" id="SM00471"/>
    </source>
</evidence>
<dbReference type="Pfam" id="PF01336">
    <property type="entry name" value="tRNA_anti-codon"/>
    <property type="match status" value="1"/>
</dbReference>
<keyword evidence="3" id="KW-0269">Exonuclease</keyword>
<gene>
    <name evidence="5" type="primary">yhaM</name>
    <name evidence="5" type="ORF">BBEV_1085</name>
</gene>
<dbReference type="InterPro" id="IPR012340">
    <property type="entry name" value="NA-bd_OB-fold"/>
</dbReference>
<dbReference type="Pfam" id="PF01966">
    <property type="entry name" value="HD"/>
    <property type="match status" value="1"/>
</dbReference>
<dbReference type="PANTHER" id="PTHR37294">
    <property type="entry name" value="3'-5' EXORIBONUCLEASE YHAM"/>
    <property type="match status" value="1"/>
</dbReference>
<dbReference type="InterPro" id="IPR006674">
    <property type="entry name" value="HD_domain"/>
</dbReference>
<dbReference type="EMBL" id="CP012502">
    <property type="protein sequence ID" value="AOM82454.1"/>
    <property type="molecule type" value="Genomic_DNA"/>
</dbReference>
<dbReference type="PATRIC" id="fig|632773.3.peg.1152"/>